<sequence>MSSSIFGVGHLFRLYGQQIRGERKAPPLDRPSPAPSDAADVVQISQSGRKLQIFRQISSQLVENLTSSEGKREEQIAGVRKDKEEKGYPKPGSET</sequence>
<feature type="region of interest" description="Disordered" evidence="1">
    <location>
        <begin position="64"/>
        <end position="95"/>
    </location>
</feature>
<dbReference type="Proteomes" id="UP000769766">
    <property type="component" value="Unassembled WGS sequence"/>
</dbReference>
<name>A0A932CQX0_UNCTE</name>
<organism evidence="2 3">
    <name type="scientific">Tectimicrobiota bacterium</name>
    <dbReference type="NCBI Taxonomy" id="2528274"/>
    <lineage>
        <taxon>Bacteria</taxon>
        <taxon>Pseudomonadati</taxon>
        <taxon>Nitrospinota/Tectimicrobiota group</taxon>
        <taxon>Candidatus Tectimicrobiota</taxon>
    </lineage>
</organism>
<dbReference type="EMBL" id="JACPRF010000375">
    <property type="protein sequence ID" value="MBI2877636.1"/>
    <property type="molecule type" value="Genomic_DNA"/>
</dbReference>
<evidence type="ECO:0000313" key="3">
    <source>
        <dbReference type="Proteomes" id="UP000769766"/>
    </source>
</evidence>
<protein>
    <submittedName>
        <fullName evidence="2">Uncharacterized protein</fullName>
    </submittedName>
</protein>
<evidence type="ECO:0000313" key="2">
    <source>
        <dbReference type="EMBL" id="MBI2877636.1"/>
    </source>
</evidence>
<gene>
    <name evidence="2" type="ORF">HYY20_12220</name>
</gene>
<accession>A0A932CQX0</accession>
<reference evidence="2" key="1">
    <citation type="submission" date="2020-07" db="EMBL/GenBank/DDBJ databases">
        <title>Huge and variable diversity of episymbiotic CPR bacteria and DPANN archaea in groundwater ecosystems.</title>
        <authorList>
            <person name="He C.Y."/>
            <person name="Keren R."/>
            <person name="Whittaker M."/>
            <person name="Farag I.F."/>
            <person name="Doudna J."/>
            <person name="Cate J.H.D."/>
            <person name="Banfield J.F."/>
        </authorList>
    </citation>
    <scope>NUCLEOTIDE SEQUENCE</scope>
    <source>
        <strain evidence="2">NC_groundwater_672_Ag_B-0.1um_62_36</strain>
    </source>
</reference>
<proteinExistence type="predicted"/>
<dbReference type="AlphaFoldDB" id="A0A932CQX0"/>
<evidence type="ECO:0000256" key="1">
    <source>
        <dbReference type="SAM" id="MobiDB-lite"/>
    </source>
</evidence>
<comment type="caution">
    <text evidence="2">The sequence shown here is derived from an EMBL/GenBank/DDBJ whole genome shotgun (WGS) entry which is preliminary data.</text>
</comment>
<feature type="compositionally biased region" description="Basic and acidic residues" evidence="1">
    <location>
        <begin position="69"/>
        <end position="88"/>
    </location>
</feature>